<keyword evidence="8" id="KW-0472">Membrane</keyword>
<dbReference type="SUPFAM" id="SSF159034">
    <property type="entry name" value="Mib/herc2 domain-like"/>
    <property type="match status" value="2"/>
</dbReference>
<dbReference type="GO" id="GO:0008270">
    <property type="term" value="F:zinc ion binding"/>
    <property type="evidence" value="ECO:0007669"/>
    <property type="project" value="UniProtKB-KW"/>
</dbReference>
<dbReference type="Pfam" id="PF13920">
    <property type="entry name" value="zf-C3HC4_3"/>
    <property type="match status" value="3"/>
</dbReference>
<dbReference type="CDD" id="cd16725">
    <property type="entry name" value="RING-HC_MIB1_rpt2"/>
    <property type="match status" value="1"/>
</dbReference>
<evidence type="ECO:0000313" key="27">
    <source>
        <dbReference type="Proteomes" id="UP000594260"/>
    </source>
</evidence>
<evidence type="ECO:0000256" key="11">
    <source>
        <dbReference type="ARBA" id="ARBA00022737"/>
    </source>
</evidence>
<keyword evidence="18" id="KW-0175">Coiled coil</keyword>
<dbReference type="EC" id="2.3.2.27" evidence="5"/>
<dbReference type="GO" id="GO:0005737">
    <property type="term" value="C:cytoplasm"/>
    <property type="evidence" value="ECO:0007669"/>
    <property type="project" value="UniProtKB-SubCell"/>
</dbReference>
<evidence type="ECO:0000256" key="2">
    <source>
        <dbReference type="ARBA" id="ARBA00004175"/>
    </source>
</evidence>
<dbReference type="SMART" id="SM00291">
    <property type="entry name" value="ZnF_ZZ"/>
    <property type="match status" value="1"/>
</dbReference>
<evidence type="ECO:0000256" key="5">
    <source>
        <dbReference type="ARBA" id="ARBA00012483"/>
    </source>
</evidence>
<dbReference type="GO" id="GO:0044231">
    <property type="term" value="C:host cell presynaptic membrane"/>
    <property type="evidence" value="ECO:0007669"/>
    <property type="project" value="UniProtKB-KW"/>
</dbReference>
<dbReference type="Gene3D" id="2.30.30.40">
    <property type="entry name" value="SH3 Domains"/>
    <property type="match status" value="2"/>
</dbReference>
<feature type="compositionally biased region" description="Polar residues" evidence="22">
    <location>
        <begin position="1107"/>
        <end position="1117"/>
    </location>
</feature>
<evidence type="ECO:0000256" key="10">
    <source>
        <dbReference type="ARBA" id="ARBA00022723"/>
    </source>
</evidence>
<dbReference type="Gene3D" id="3.30.40.10">
    <property type="entry name" value="Zinc/RING finger domain, C3HC4 (zinc finger)"/>
    <property type="match status" value="3"/>
</dbReference>
<evidence type="ECO:0000313" key="26">
    <source>
        <dbReference type="EnsemblMetazoa" id="XP_022659316"/>
    </source>
</evidence>
<dbReference type="Pfam" id="PF12796">
    <property type="entry name" value="Ank_2"/>
    <property type="match status" value="2"/>
</dbReference>
<dbReference type="InterPro" id="IPR001841">
    <property type="entry name" value="Znf_RING"/>
</dbReference>
<evidence type="ECO:0000256" key="13">
    <source>
        <dbReference type="ARBA" id="ARBA00022786"/>
    </source>
</evidence>
<keyword evidence="16" id="KW-0528">Neurotoxin</keyword>
<dbReference type="Gene3D" id="1.25.40.20">
    <property type="entry name" value="Ankyrin repeat-containing domain"/>
    <property type="match status" value="4"/>
</dbReference>
<keyword evidence="27" id="KW-1185">Reference proteome</keyword>
<evidence type="ECO:0000256" key="19">
    <source>
        <dbReference type="ARBA" id="ARBA00023298"/>
    </source>
</evidence>
<keyword evidence="13" id="KW-0833">Ubl conjugation pathway</keyword>
<evidence type="ECO:0000256" key="4">
    <source>
        <dbReference type="ARBA" id="ARBA00004906"/>
    </source>
</evidence>
<keyword evidence="16" id="KW-0800">Toxin</keyword>
<dbReference type="InterPro" id="IPR036770">
    <property type="entry name" value="Ankyrin_rpt-contain_sf"/>
</dbReference>
<dbReference type="PROSITE" id="PS51416">
    <property type="entry name" value="MIB_HERC2"/>
    <property type="match status" value="2"/>
</dbReference>
<dbReference type="SMART" id="SM00184">
    <property type="entry name" value="RING"/>
    <property type="match status" value="3"/>
</dbReference>
<keyword evidence="16" id="KW-0638">Presynaptic neurotoxin</keyword>
<feature type="domain" description="MIB/HERC2" evidence="25">
    <location>
        <begin position="173"/>
        <end position="250"/>
    </location>
</feature>
<dbReference type="Proteomes" id="UP000594260">
    <property type="component" value="Unplaced"/>
</dbReference>
<feature type="region of interest" description="Disordered" evidence="22">
    <location>
        <begin position="1098"/>
        <end position="1122"/>
    </location>
</feature>
<evidence type="ECO:0000259" key="25">
    <source>
        <dbReference type="PROSITE" id="PS51416"/>
    </source>
</evidence>
<dbReference type="GO" id="GO:0006887">
    <property type="term" value="P:exocytosis"/>
    <property type="evidence" value="ECO:0007669"/>
    <property type="project" value="UniProtKB-KW"/>
</dbReference>
<feature type="domain" description="RING-type" evidence="23">
    <location>
        <begin position="958"/>
        <end position="993"/>
    </location>
</feature>
<dbReference type="KEGG" id="vde:111249567"/>
<dbReference type="InterPro" id="IPR002110">
    <property type="entry name" value="Ankyrin_rpt"/>
</dbReference>
<dbReference type="GO" id="GO:0061630">
    <property type="term" value="F:ubiquitin protein ligase activity"/>
    <property type="evidence" value="ECO:0007669"/>
    <property type="project" value="UniProtKB-EC"/>
</dbReference>
<keyword evidence="7" id="KW-0963">Cytoplasm</keyword>
<feature type="repeat" description="ANK" evidence="20">
    <location>
        <begin position="545"/>
        <end position="577"/>
    </location>
</feature>
<keyword evidence="14" id="KW-0862">Zinc</keyword>
<organism evidence="26 27">
    <name type="scientific">Varroa destructor</name>
    <name type="common">Honeybee mite</name>
    <dbReference type="NCBI Taxonomy" id="109461"/>
    <lineage>
        <taxon>Eukaryota</taxon>
        <taxon>Metazoa</taxon>
        <taxon>Ecdysozoa</taxon>
        <taxon>Arthropoda</taxon>
        <taxon>Chelicerata</taxon>
        <taxon>Arachnida</taxon>
        <taxon>Acari</taxon>
        <taxon>Parasitiformes</taxon>
        <taxon>Mesostigmata</taxon>
        <taxon>Gamasina</taxon>
        <taxon>Dermanyssoidea</taxon>
        <taxon>Varroidae</taxon>
        <taxon>Varroa</taxon>
    </lineage>
</organism>
<dbReference type="PROSITE" id="PS50135">
    <property type="entry name" value="ZF_ZZ_2"/>
    <property type="match status" value="1"/>
</dbReference>
<dbReference type="PRINTS" id="PR01415">
    <property type="entry name" value="ANKYRIN"/>
</dbReference>
<evidence type="ECO:0000256" key="22">
    <source>
        <dbReference type="SAM" id="MobiDB-lite"/>
    </source>
</evidence>
<evidence type="ECO:0000256" key="17">
    <source>
        <dbReference type="ARBA" id="ARBA00023043"/>
    </source>
</evidence>
<feature type="repeat" description="ANK" evidence="20">
    <location>
        <begin position="611"/>
        <end position="643"/>
    </location>
</feature>
<dbReference type="InterPro" id="IPR013083">
    <property type="entry name" value="Znf_RING/FYVE/PHD"/>
</dbReference>
<dbReference type="Pfam" id="PF00023">
    <property type="entry name" value="Ank"/>
    <property type="match status" value="1"/>
</dbReference>
<keyword evidence="10" id="KW-0479">Metal-binding</keyword>
<keyword evidence="6" id="KW-0268">Exocytosis</keyword>
<keyword evidence="11" id="KW-0677">Repeat</keyword>
<dbReference type="OMA" id="FFKPCGH"/>
<reference evidence="26" key="1">
    <citation type="submission" date="2021-01" db="UniProtKB">
        <authorList>
            <consortium name="EnsemblMetazoa"/>
        </authorList>
    </citation>
    <scope>IDENTIFICATION</scope>
</reference>
<dbReference type="SUPFAM" id="SSF48403">
    <property type="entry name" value="Ankyrin repeat"/>
    <property type="match status" value="1"/>
</dbReference>
<feature type="repeat" description="ANK" evidence="20">
    <location>
        <begin position="714"/>
        <end position="746"/>
    </location>
</feature>
<feature type="domain" description="RING-type" evidence="23">
    <location>
        <begin position="1139"/>
        <end position="1172"/>
    </location>
</feature>
<protein>
    <recommendedName>
        <fullName evidence="5">RING-type E3 ubiquitin transferase</fullName>
        <ecNumber evidence="5">2.3.2.27</ecNumber>
    </recommendedName>
</protein>
<feature type="domain" description="RING-type" evidence="23">
    <location>
        <begin position="1005"/>
        <end position="1040"/>
    </location>
</feature>
<dbReference type="EnsemblMetazoa" id="XM_022803580">
    <property type="protein sequence ID" value="XP_022659315"/>
    <property type="gene ID" value="LOC111249567"/>
</dbReference>
<keyword evidence="19" id="KW-1053">Target membrane</keyword>
<dbReference type="EnsemblMetazoa" id="XM_022803583">
    <property type="protein sequence ID" value="XP_022659318"/>
    <property type="gene ID" value="LOC111249567"/>
</dbReference>
<dbReference type="Pfam" id="PF06701">
    <property type="entry name" value="MIB_HERC2"/>
    <property type="match status" value="2"/>
</dbReference>
<dbReference type="OrthoDB" id="2122982at2759"/>
<evidence type="ECO:0000259" key="24">
    <source>
        <dbReference type="PROSITE" id="PS50135"/>
    </source>
</evidence>
<dbReference type="Gene3D" id="3.30.60.90">
    <property type="match status" value="1"/>
</dbReference>
<proteinExistence type="predicted"/>
<evidence type="ECO:0000256" key="12">
    <source>
        <dbReference type="ARBA" id="ARBA00022771"/>
    </source>
</evidence>
<keyword evidence="15" id="KW-0914">Notch signaling pathway</keyword>
<dbReference type="CTD" id="57534"/>
<evidence type="ECO:0000256" key="15">
    <source>
        <dbReference type="ARBA" id="ARBA00022976"/>
    </source>
</evidence>
<feature type="domain" description="ZZ-type" evidence="24">
    <location>
        <begin position="110"/>
        <end position="162"/>
    </location>
</feature>
<evidence type="ECO:0000256" key="16">
    <source>
        <dbReference type="ARBA" id="ARBA00023028"/>
    </source>
</evidence>
<accession>A0A7M7JZL3</accession>
<evidence type="ECO:0000256" key="20">
    <source>
        <dbReference type="PROSITE-ProRule" id="PRU00023"/>
    </source>
</evidence>
<dbReference type="PROSITE" id="PS50088">
    <property type="entry name" value="ANK_REPEAT"/>
    <property type="match status" value="6"/>
</dbReference>
<dbReference type="GO" id="GO:0044218">
    <property type="term" value="C:other organism cell membrane"/>
    <property type="evidence" value="ECO:0007669"/>
    <property type="project" value="UniProtKB-KW"/>
</dbReference>
<dbReference type="RefSeq" id="XP_022659316.1">
    <property type="nucleotide sequence ID" value="XM_022803581.1"/>
</dbReference>
<feature type="repeat" description="ANK" evidence="20">
    <location>
        <begin position="578"/>
        <end position="610"/>
    </location>
</feature>
<comment type="pathway">
    <text evidence="4">Protein modification; protein ubiquitination.</text>
</comment>
<dbReference type="InterPro" id="IPR000433">
    <property type="entry name" value="Znf_ZZ"/>
</dbReference>
<dbReference type="EnsemblMetazoa" id="XM_022803584">
    <property type="protein sequence ID" value="XP_022659319"/>
    <property type="gene ID" value="LOC111249567"/>
</dbReference>
<feature type="domain" description="MIB/HERC2" evidence="25">
    <location>
        <begin position="35"/>
        <end position="104"/>
    </location>
</feature>
<dbReference type="SMART" id="SM00248">
    <property type="entry name" value="ANK"/>
    <property type="match status" value="8"/>
</dbReference>
<evidence type="ECO:0000256" key="1">
    <source>
        <dbReference type="ARBA" id="ARBA00000900"/>
    </source>
</evidence>
<dbReference type="InterPro" id="IPR043145">
    <property type="entry name" value="Znf_ZZ_sf"/>
</dbReference>
<evidence type="ECO:0000256" key="14">
    <source>
        <dbReference type="ARBA" id="ARBA00022833"/>
    </source>
</evidence>
<evidence type="ECO:0000256" key="18">
    <source>
        <dbReference type="ARBA" id="ARBA00023054"/>
    </source>
</evidence>
<dbReference type="RefSeq" id="XP_022659315.1">
    <property type="nucleotide sequence ID" value="XM_022803580.1"/>
</dbReference>
<dbReference type="Pfam" id="PF00569">
    <property type="entry name" value="ZZ"/>
    <property type="match status" value="1"/>
</dbReference>
<keyword evidence="8" id="KW-1052">Target cell membrane</keyword>
<dbReference type="EnsemblMetazoa" id="XM_022803581">
    <property type="protein sequence ID" value="XP_022659316"/>
    <property type="gene ID" value="LOC111249567"/>
</dbReference>
<comment type="subcellular location">
    <subcellularLocation>
        <location evidence="3">Cytoplasm</location>
    </subcellularLocation>
    <subcellularLocation>
        <location evidence="2">Target cell membrane</location>
    </subcellularLocation>
</comment>
<dbReference type="AlphaFoldDB" id="A0A7M7JZL3"/>
<feature type="repeat" description="ANK" evidence="20">
    <location>
        <begin position="512"/>
        <end position="544"/>
    </location>
</feature>
<dbReference type="PROSITE" id="PS50297">
    <property type="entry name" value="ANK_REP_REGION"/>
    <property type="match status" value="6"/>
</dbReference>
<dbReference type="PROSITE" id="PS50089">
    <property type="entry name" value="ZF_RING_2"/>
    <property type="match status" value="3"/>
</dbReference>
<dbReference type="Pfam" id="PF13637">
    <property type="entry name" value="Ank_4"/>
    <property type="match status" value="1"/>
</dbReference>
<keyword evidence="9" id="KW-0808">Transferase</keyword>
<dbReference type="PANTHER" id="PTHR24202">
    <property type="entry name" value="E3 UBIQUITIN-PROTEIN LIGASE MIB2"/>
    <property type="match status" value="1"/>
</dbReference>
<dbReference type="InterPro" id="IPR010606">
    <property type="entry name" value="Mib_Herc2"/>
</dbReference>
<name>A0A7M7JZL3_VARDE</name>
<dbReference type="PANTHER" id="PTHR24202:SF53">
    <property type="entry name" value="E3 UBIQUITIN-PROTEIN LIGASE MIB1"/>
    <property type="match status" value="1"/>
</dbReference>
<dbReference type="RefSeq" id="XP_022659319.1">
    <property type="nucleotide sequence ID" value="XM_022803584.1"/>
</dbReference>
<dbReference type="RefSeq" id="XP_022659318.1">
    <property type="nucleotide sequence ID" value="XM_022803583.1"/>
</dbReference>
<evidence type="ECO:0000256" key="7">
    <source>
        <dbReference type="ARBA" id="ARBA00022490"/>
    </source>
</evidence>
<evidence type="ECO:0000256" key="21">
    <source>
        <dbReference type="PROSITE-ProRule" id="PRU00228"/>
    </source>
</evidence>
<dbReference type="Pfam" id="PF18346">
    <property type="entry name" value="SH3_15"/>
    <property type="match status" value="2"/>
</dbReference>
<keyword evidence="12 21" id="KW-0863">Zinc-finger</keyword>
<dbReference type="SUPFAM" id="SSF57850">
    <property type="entry name" value="RING/U-box"/>
    <property type="match status" value="2"/>
</dbReference>
<dbReference type="GO" id="GO:0006897">
    <property type="term" value="P:endocytosis"/>
    <property type="evidence" value="ECO:0007669"/>
    <property type="project" value="TreeGrafter"/>
</dbReference>
<dbReference type="FunFam" id="2.30.30.40:FF:000078">
    <property type="entry name" value="Putative e3 ubiquitin-protein ligase mib2"/>
    <property type="match status" value="1"/>
</dbReference>
<dbReference type="InterPro" id="IPR040847">
    <property type="entry name" value="SH3_15"/>
</dbReference>
<dbReference type="FunCoup" id="A0A7M7JZL3">
    <property type="interactions" value="1147"/>
</dbReference>
<dbReference type="UniPathway" id="UPA00143"/>
<dbReference type="InterPro" id="IPR037252">
    <property type="entry name" value="Mib_Herc2_sf"/>
</dbReference>
<evidence type="ECO:0000259" key="23">
    <source>
        <dbReference type="PROSITE" id="PS50089"/>
    </source>
</evidence>
<evidence type="ECO:0000256" key="8">
    <source>
        <dbReference type="ARBA" id="ARBA00022537"/>
    </source>
</evidence>
<dbReference type="GO" id="GO:0007219">
    <property type="term" value="P:Notch signaling pathway"/>
    <property type="evidence" value="ECO:0007669"/>
    <property type="project" value="UniProtKB-KW"/>
</dbReference>
<dbReference type="CDD" id="cd16726">
    <property type="entry name" value="RING-HC_MIB2_rpt1"/>
    <property type="match status" value="1"/>
</dbReference>
<sequence length="1183" mass="128062">MSMGITGAPGPVSGLTNEPMPGGGGGVNGGGCGGNSLSGMVGGVGARVMRGPGWKWDKQDGGEGHLGTVRQFDSPEEVVVVWDNGTAANYRCCGTYDLRVVDSAPTGVKHDNTVCSGCGQGPIYGIRWSCAECSLLDLCSVCYHGNKHLLAHRFYRVATPFSDRVLCEARKRSKKVSLRGTFPGARVVRGVDWQWDNQDGARTGKVIEIQDWSVTTPRSAASVQWEATGTRNMYRVGFEGMSDLKVLTDGKGGNVYRDHLPVLGEHGSMISSTGQLQLGDMVTIELDVHLVKSLQVNHGGWADGMHEALGTTGTVIGIDEDNDVVVTYPSGRRWTFNPCVLTRLLPSNRVQTGGAATTFTVNLLSDGSIPVAGGSTAAGGGSPDELQPGDLVQICGDIDRLKVLQERHGEWADGMLPSVGKIGRVRQVYDDGDVKVEVRGEEWTFNPLALTKIRPDSTKGSGDRLSALLKKLFDSHASGDVNEELVRSAASGDANKVEGLLKRDASVNGVYVTHTALQAACQNGHLDVLRLLVRYGADVEIEDKDGDRAIHHAAFGDEPEAIRLLAQAGADLNARNARRQTPLHIAVYKGHVNSVQRLLQLGCHPSLQDCEGDTPLHDAISKRREDIMKLLLRSGADVTLANNNGFNALHHGALRGNPQAVRVLLENLPHRWRVDDQKDDGYTPLHLAALNNHLQVAQLLIELGGARVDLQNINMQTPLHLAVERQHHDIVRLLVNAGTNLNLMDKDGDTALHEALRHHTLSQLKHLQGSYSMGGASTNTVNSNMASVNMANMAGGTNQASIADKPNQAASPTGTLLGSLEIGDISAQIAKFLVANGADLTIRNQKQQTPLDLCPDPNMRSLLIKSQQQQQQTQLQQNSFASVGSVSSSQGPSEALASLSIGARNQQQMLFSTQQSSINQPGPGGHQALFSHPQAISRQKLNSTANFGETRTSLEDECMVCSDRPSCIMFLPCAHVVSCESCASRVKKCLECKAAVQQRVKIDECAVCADKLAAVQFHPCGHVCACEDCAALMKKCAECRQHIERKTELNQPRSHEMPDGARNNSAPMRPATIESLGVKTKENNISFGTSVIQQGQLPQQQQQQLQNVGNPTPSTSRCTEDENDRLKQQLNDMHERSICPVCLDRYKNMIFLCGHATCQYCGDRLLECPICRKKVEQRILQYF</sequence>
<feature type="repeat" description="ANK" evidence="20">
    <location>
        <begin position="680"/>
        <end position="704"/>
    </location>
</feature>
<evidence type="ECO:0000256" key="6">
    <source>
        <dbReference type="ARBA" id="ARBA00022483"/>
    </source>
</evidence>
<dbReference type="GeneID" id="111249567"/>
<evidence type="ECO:0000256" key="3">
    <source>
        <dbReference type="ARBA" id="ARBA00004496"/>
    </source>
</evidence>
<dbReference type="InParanoid" id="A0A7M7JZL3"/>
<dbReference type="GO" id="GO:0016567">
    <property type="term" value="P:protein ubiquitination"/>
    <property type="evidence" value="ECO:0007669"/>
    <property type="project" value="UniProtKB-UniPathway"/>
</dbReference>
<feature type="region of interest" description="Disordered" evidence="22">
    <location>
        <begin position="1"/>
        <end position="29"/>
    </location>
</feature>
<comment type="catalytic activity">
    <reaction evidence="1">
        <text>S-ubiquitinyl-[E2 ubiquitin-conjugating enzyme]-L-cysteine + [acceptor protein]-L-lysine = [E2 ubiquitin-conjugating enzyme]-L-cysteine + N(6)-ubiquitinyl-[acceptor protein]-L-lysine.</text>
        <dbReference type="EC" id="2.3.2.27"/>
    </reaction>
</comment>
<evidence type="ECO:0000256" key="9">
    <source>
        <dbReference type="ARBA" id="ARBA00022679"/>
    </source>
</evidence>
<dbReference type="CDD" id="cd16727">
    <property type="entry name" value="RING-HC_MIB1_rpt3"/>
    <property type="match status" value="1"/>
</dbReference>
<keyword evidence="17 20" id="KW-0040">ANK repeat</keyword>